<organism evidence="6 7">
    <name type="scientific">Canna indica</name>
    <name type="common">Indian-shot</name>
    <dbReference type="NCBI Taxonomy" id="4628"/>
    <lineage>
        <taxon>Eukaryota</taxon>
        <taxon>Viridiplantae</taxon>
        <taxon>Streptophyta</taxon>
        <taxon>Embryophyta</taxon>
        <taxon>Tracheophyta</taxon>
        <taxon>Spermatophyta</taxon>
        <taxon>Magnoliopsida</taxon>
        <taxon>Liliopsida</taxon>
        <taxon>Zingiberales</taxon>
        <taxon>Cannaceae</taxon>
        <taxon>Canna</taxon>
    </lineage>
</organism>
<dbReference type="PRINTS" id="PR00625">
    <property type="entry name" value="JDOMAIN"/>
</dbReference>
<comment type="subcellular location">
    <subcellularLocation>
        <location evidence="1">Membrane</location>
    </subcellularLocation>
</comment>
<evidence type="ECO:0000313" key="7">
    <source>
        <dbReference type="Proteomes" id="UP001327560"/>
    </source>
</evidence>
<dbReference type="InterPro" id="IPR036869">
    <property type="entry name" value="J_dom_sf"/>
</dbReference>
<dbReference type="PANTHER" id="PTHR44914:SF1">
    <property type="entry name" value="CHAPERONE PROTEIN DNAJ 13"/>
    <property type="match status" value="1"/>
</dbReference>
<dbReference type="EMBL" id="CP136895">
    <property type="protein sequence ID" value="WOL10175.1"/>
    <property type="molecule type" value="Genomic_DNA"/>
</dbReference>
<keyword evidence="3" id="KW-0143">Chaperone</keyword>
<dbReference type="Pfam" id="PF11875">
    <property type="entry name" value="DnaJ-like_C11_C"/>
    <property type="match status" value="1"/>
</dbReference>
<dbReference type="PANTHER" id="PTHR44914">
    <property type="entry name" value="CHAPERONE PROTEIN DNAJ 13"/>
    <property type="match status" value="1"/>
</dbReference>
<feature type="domain" description="J" evidence="5">
    <location>
        <begin position="18"/>
        <end position="86"/>
    </location>
</feature>
<dbReference type="InterPro" id="IPR001623">
    <property type="entry name" value="DnaJ_domain"/>
</dbReference>
<dbReference type="InterPro" id="IPR024586">
    <property type="entry name" value="DnaJ-like_C11_C"/>
</dbReference>
<dbReference type="GO" id="GO:0005783">
    <property type="term" value="C:endoplasmic reticulum"/>
    <property type="evidence" value="ECO:0007669"/>
    <property type="project" value="UniProtKB-ARBA"/>
</dbReference>
<reference evidence="6 7" key="1">
    <citation type="submission" date="2023-10" db="EMBL/GenBank/DDBJ databases">
        <title>Chromosome-scale genome assembly provides insights into flower coloration mechanisms of Canna indica.</title>
        <authorList>
            <person name="Li C."/>
        </authorList>
    </citation>
    <scope>NUCLEOTIDE SEQUENCE [LARGE SCALE GENOMIC DNA]</scope>
    <source>
        <tissue evidence="6">Flower</tissue>
    </source>
</reference>
<dbReference type="Pfam" id="PF22774">
    <property type="entry name" value="DNAJC11_beta-barrel"/>
    <property type="match status" value="1"/>
</dbReference>
<sequence length="544" mass="60302">MGAKSSEARLEEEGLNTELYARLHVSPSASAEEIRKAFLYWSAVAHPDKHLDPQLKDAATENFRQIVEAYDILTDPDKRQIYDIYGMEGLSSGLEVGPHLKKAEEIKEELEKLKRRKEHEKVLAQSPASVRLFATLSLPEYLAGGSIMNRMQMYSGVQSHLSKSNTLSISGNFAVSGNTGIGSANAVLTHRISSVTQVDFLATAGLRSVIGLQASRQLSSHSKATSGFTVSLRDGSINLSNAWTRQLSETSIGNIELVLGTESSISVEWKKKEEKTAAAGLLKLGTNSFGASANYTYHFSRRSHCRVAGNIGSTLDFEIGGGRKISDSSMVRVVYSIGIEGITWRFELHKGGQKLLIPVLLSHELNPFVATGALMIPSSLYFLVKKFILKPYYLRRERQKAIKEKEKCLDQIRKAREAAKKAQKLLENASNRKKNNEVEKDGLVITKAIYGNIQAAQGRDEHFEVNDDATSLVLDVTLPLNFLVTNSQLELHKGIKKSGLMGFCDPCPGEPKQLLVEYTFKGQNYKVLVDDYDLLRIPQSMHRI</sequence>
<evidence type="ECO:0000256" key="4">
    <source>
        <dbReference type="SAM" id="Coils"/>
    </source>
</evidence>
<dbReference type="PROSITE" id="PS50076">
    <property type="entry name" value="DNAJ_2"/>
    <property type="match status" value="1"/>
</dbReference>
<dbReference type="AlphaFoldDB" id="A0AAQ3KLL4"/>
<keyword evidence="4" id="KW-0175">Coiled coil</keyword>
<name>A0AAQ3KLL4_9LILI</name>
<evidence type="ECO:0000256" key="1">
    <source>
        <dbReference type="ARBA" id="ARBA00004370"/>
    </source>
</evidence>
<evidence type="ECO:0000256" key="3">
    <source>
        <dbReference type="ARBA" id="ARBA00023186"/>
    </source>
</evidence>
<dbReference type="CDD" id="cd06257">
    <property type="entry name" value="DnaJ"/>
    <property type="match status" value="1"/>
</dbReference>
<keyword evidence="7" id="KW-1185">Reference proteome</keyword>
<dbReference type="InterPro" id="IPR055225">
    <property type="entry name" value="DNAJC11-like_beta-barrel"/>
</dbReference>
<keyword evidence="2" id="KW-0472">Membrane</keyword>
<gene>
    <name evidence="6" type="ORF">Cni_G18929</name>
</gene>
<evidence type="ECO:0000259" key="5">
    <source>
        <dbReference type="PROSITE" id="PS50076"/>
    </source>
</evidence>
<dbReference type="Proteomes" id="UP001327560">
    <property type="component" value="Chromosome 6"/>
</dbReference>
<protein>
    <submittedName>
        <fullName evidence="6">Chaperone protein dnaJ 13</fullName>
    </submittedName>
</protein>
<evidence type="ECO:0000313" key="6">
    <source>
        <dbReference type="EMBL" id="WOL10175.1"/>
    </source>
</evidence>
<dbReference type="SMART" id="SM00271">
    <property type="entry name" value="DnaJ"/>
    <property type="match status" value="1"/>
</dbReference>
<dbReference type="PROSITE" id="PS00636">
    <property type="entry name" value="DNAJ_1"/>
    <property type="match status" value="1"/>
</dbReference>
<evidence type="ECO:0000256" key="2">
    <source>
        <dbReference type="ARBA" id="ARBA00023136"/>
    </source>
</evidence>
<dbReference type="InterPro" id="IPR042162">
    <property type="entry name" value="AtJ13"/>
</dbReference>
<dbReference type="Gene3D" id="1.10.287.110">
    <property type="entry name" value="DnaJ domain"/>
    <property type="match status" value="1"/>
</dbReference>
<dbReference type="SUPFAM" id="SSF46565">
    <property type="entry name" value="Chaperone J-domain"/>
    <property type="match status" value="1"/>
</dbReference>
<dbReference type="GO" id="GO:0016020">
    <property type="term" value="C:membrane"/>
    <property type="evidence" value="ECO:0007669"/>
    <property type="project" value="UniProtKB-SubCell"/>
</dbReference>
<dbReference type="Pfam" id="PF00226">
    <property type="entry name" value="DnaJ"/>
    <property type="match status" value="1"/>
</dbReference>
<feature type="coiled-coil region" evidence="4">
    <location>
        <begin position="398"/>
        <end position="439"/>
    </location>
</feature>
<dbReference type="InterPro" id="IPR018253">
    <property type="entry name" value="DnaJ_domain_CS"/>
</dbReference>
<accession>A0AAQ3KLL4</accession>
<proteinExistence type="predicted"/>